<dbReference type="Gene3D" id="3.30.230.10">
    <property type="match status" value="1"/>
</dbReference>
<evidence type="ECO:0000256" key="6">
    <source>
        <dbReference type="SAM" id="MobiDB-lite"/>
    </source>
</evidence>
<protein>
    <recommendedName>
        <fullName evidence="4">Small ribosomal subunit protein uS9</fullName>
    </recommendedName>
    <alternativeName>
        <fullName evidence="5">30S ribosomal protein S9</fullName>
    </alternativeName>
</protein>
<evidence type="ECO:0000256" key="5">
    <source>
        <dbReference type="ARBA" id="ARBA00035523"/>
    </source>
</evidence>
<evidence type="ECO:0000256" key="2">
    <source>
        <dbReference type="ARBA" id="ARBA00022980"/>
    </source>
</evidence>
<evidence type="ECO:0000256" key="1">
    <source>
        <dbReference type="ARBA" id="ARBA00005251"/>
    </source>
</evidence>
<evidence type="ECO:0000256" key="3">
    <source>
        <dbReference type="ARBA" id="ARBA00023274"/>
    </source>
</evidence>
<name>A0A3D0ZRQ0_UNCKA</name>
<comment type="similarity">
    <text evidence="1">Belongs to the universal ribosomal protein uS9 family.</text>
</comment>
<dbReference type="PANTHER" id="PTHR21569:SF1">
    <property type="entry name" value="SMALL RIBOSOMAL SUBUNIT PROTEIN US9M"/>
    <property type="match status" value="1"/>
</dbReference>
<feature type="compositionally biased region" description="Basic and acidic residues" evidence="6">
    <location>
        <begin position="120"/>
        <end position="129"/>
    </location>
</feature>
<dbReference type="NCBIfam" id="NF001099">
    <property type="entry name" value="PRK00132.1"/>
    <property type="match status" value="1"/>
</dbReference>
<dbReference type="InterPro" id="IPR023035">
    <property type="entry name" value="Ribosomal_uS9_bac/plastid"/>
</dbReference>
<evidence type="ECO:0000313" key="8">
    <source>
        <dbReference type="Proteomes" id="UP000263336"/>
    </source>
</evidence>
<keyword evidence="2 7" id="KW-0689">Ribosomal protein</keyword>
<dbReference type="SUPFAM" id="SSF54211">
    <property type="entry name" value="Ribosomal protein S5 domain 2-like"/>
    <property type="match status" value="1"/>
</dbReference>
<dbReference type="AlphaFoldDB" id="A0A3D0ZRQ0"/>
<dbReference type="EMBL" id="DOZN01000030">
    <property type="protein sequence ID" value="HCC42712.1"/>
    <property type="molecule type" value="Genomic_DNA"/>
</dbReference>
<organism evidence="7 8">
    <name type="scientific">candidate division WWE3 bacterium</name>
    <dbReference type="NCBI Taxonomy" id="2053526"/>
    <lineage>
        <taxon>Bacteria</taxon>
        <taxon>Katanobacteria</taxon>
    </lineage>
</organism>
<feature type="compositionally biased region" description="Basic residues" evidence="6">
    <location>
        <begin position="130"/>
        <end position="144"/>
    </location>
</feature>
<comment type="caution">
    <text evidence="7">The sequence shown here is derived from an EMBL/GenBank/DDBJ whole genome shotgun (WGS) entry which is preliminary data.</text>
</comment>
<dbReference type="InterPro" id="IPR020568">
    <property type="entry name" value="Ribosomal_Su5_D2-typ_SF"/>
</dbReference>
<dbReference type="GO" id="GO:0003735">
    <property type="term" value="F:structural constituent of ribosome"/>
    <property type="evidence" value="ECO:0007669"/>
    <property type="project" value="InterPro"/>
</dbReference>
<feature type="region of interest" description="Disordered" evidence="6">
    <location>
        <begin position="120"/>
        <end position="144"/>
    </location>
</feature>
<sequence length="144" mass="16206">MAKEKAQEKTKIEPKFFAGTGRRKTAVARVFMWDEKGDITVNGMDINDYFPSEKEQIAWTRPFHILGVSHPKAKFKASIKVAGSGKSSQLGAVAHGISVALALMNEEYSVMLHKQGLMTRDSRMVERKKPNLHKARKASQYSKR</sequence>
<dbReference type="Pfam" id="PF00380">
    <property type="entry name" value="Ribosomal_S9"/>
    <property type="match status" value="1"/>
</dbReference>
<dbReference type="GO" id="GO:0003723">
    <property type="term" value="F:RNA binding"/>
    <property type="evidence" value="ECO:0007669"/>
    <property type="project" value="TreeGrafter"/>
</dbReference>
<evidence type="ECO:0000313" key="7">
    <source>
        <dbReference type="EMBL" id="HCC42712.1"/>
    </source>
</evidence>
<gene>
    <name evidence="7" type="ORF">DEP93_04595</name>
</gene>
<dbReference type="GO" id="GO:0006412">
    <property type="term" value="P:translation"/>
    <property type="evidence" value="ECO:0007669"/>
    <property type="project" value="InterPro"/>
</dbReference>
<dbReference type="InterPro" id="IPR014721">
    <property type="entry name" value="Ribsml_uS5_D2-typ_fold_subgr"/>
</dbReference>
<evidence type="ECO:0000256" key="4">
    <source>
        <dbReference type="ARBA" id="ARBA00035259"/>
    </source>
</evidence>
<keyword evidence="3" id="KW-0687">Ribonucleoprotein</keyword>
<proteinExistence type="inferred from homology"/>
<reference evidence="7 8" key="1">
    <citation type="journal article" date="2018" name="Nat. Biotechnol.">
        <title>A standardized bacterial taxonomy based on genome phylogeny substantially revises the tree of life.</title>
        <authorList>
            <person name="Parks D.H."/>
            <person name="Chuvochina M."/>
            <person name="Waite D.W."/>
            <person name="Rinke C."/>
            <person name="Skarshewski A."/>
            <person name="Chaumeil P.A."/>
            <person name="Hugenholtz P."/>
        </authorList>
    </citation>
    <scope>NUCLEOTIDE SEQUENCE [LARGE SCALE GENOMIC DNA]</scope>
    <source>
        <strain evidence="7">UBA11701</strain>
    </source>
</reference>
<accession>A0A3D0ZRQ0</accession>
<dbReference type="Proteomes" id="UP000263336">
    <property type="component" value="Unassembled WGS sequence"/>
</dbReference>
<dbReference type="InterPro" id="IPR000754">
    <property type="entry name" value="Ribosomal_uS9"/>
</dbReference>
<dbReference type="PANTHER" id="PTHR21569">
    <property type="entry name" value="RIBOSOMAL PROTEIN S9"/>
    <property type="match status" value="1"/>
</dbReference>
<dbReference type="GO" id="GO:0022627">
    <property type="term" value="C:cytosolic small ribosomal subunit"/>
    <property type="evidence" value="ECO:0007669"/>
    <property type="project" value="TreeGrafter"/>
</dbReference>